<dbReference type="KEGG" id="prr:AT705_18695"/>
<dbReference type="Proteomes" id="UP000069015">
    <property type="component" value="Chromosome 1"/>
</dbReference>
<dbReference type="InterPro" id="IPR045851">
    <property type="entry name" value="AMP-bd_C_sf"/>
</dbReference>
<dbReference type="Gene3D" id="3.30.300.30">
    <property type="match status" value="1"/>
</dbReference>
<dbReference type="PANTHER" id="PTHR43201:SF32">
    <property type="entry name" value="2-SUCCINYLBENZOATE--COA LIGASE, CHLOROPLASTIC_PEROXISOMAL"/>
    <property type="match status" value="1"/>
</dbReference>
<dbReference type="InterPro" id="IPR025110">
    <property type="entry name" value="AMP-bd_C"/>
</dbReference>
<feature type="domain" description="AMP-dependent synthetase/ligase" evidence="1">
    <location>
        <begin position="26"/>
        <end position="385"/>
    </location>
</feature>
<dbReference type="Pfam" id="PF00501">
    <property type="entry name" value="AMP-binding"/>
    <property type="match status" value="1"/>
</dbReference>
<protein>
    <submittedName>
        <fullName evidence="3">AMP-dependent synthetase</fullName>
    </submittedName>
</protein>
<dbReference type="SUPFAM" id="SSF56801">
    <property type="entry name" value="Acetyl-CoA synthetase-like"/>
    <property type="match status" value="1"/>
</dbReference>
<dbReference type="InterPro" id="IPR042099">
    <property type="entry name" value="ANL_N_sf"/>
</dbReference>
<dbReference type="InterPro" id="IPR000873">
    <property type="entry name" value="AMP-dep_synth/lig_dom"/>
</dbReference>
<dbReference type="Pfam" id="PF13193">
    <property type="entry name" value="AMP-binding_C"/>
    <property type="match status" value="1"/>
</dbReference>
<dbReference type="PANTHER" id="PTHR43201">
    <property type="entry name" value="ACYL-COA SYNTHETASE"/>
    <property type="match status" value="1"/>
</dbReference>
<evidence type="ECO:0000259" key="2">
    <source>
        <dbReference type="Pfam" id="PF13193"/>
    </source>
</evidence>
<proteinExistence type="predicted"/>
<dbReference type="InterPro" id="IPR020845">
    <property type="entry name" value="AMP-binding_CS"/>
</dbReference>
<evidence type="ECO:0000313" key="3">
    <source>
        <dbReference type="EMBL" id="ALU44794.1"/>
    </source>
</evidence>
<dbReference type="AlphaFoldDB" id="A0A0U3GIU8"/>
<evidence type="ECO:0000313" key="4">
    <source>
        <dbReference type="Proteomes" id="UP000069015"/>
    </source>
</evidence>
<gene>
    <name evidence="3" type="ORF">AT705_18695</name>
</gene>
<feature type="domain" description="AMP-binding enzyme C-terminal" evidence="2">
    <location>
        <begin position="437"/>
        <end position="510"/>
    </location>
</feature>
<sequence length="523" mass="57318">MPVLQTLTLLANIHRGQTVSNIYQIFAQHVQSQPDKTALVFEQQTLSYQALNVEVLKLCAHFSRLGLQPGQRVALFAPNGLEYPVVMLAAARQGLAIVPLPISLKGGALSVALKKTPVAAVIAWPSIGRILLADAVIEPTNLISLSQPVADEPCWQDIMSEELTVQSMNAPEQKVDVNSPYILTMTSGSTGQPKPIVLSQQCKISRAFDATINYYGLSPDEVVLVATPLYHSLAQRGVLMPLMLGATSVILPKFTLPKWLAAIETHRVSFLFAVSAQLESLLSSDEEADLSSLRCVVSSSAVLSAESKQALLSKLPCRFHECYGASEVGVVSDFCVSERRDKNGAVGEALPFVQVKILDQQRQTMSAGEIGEIACQTITGFSGYLKMPQQTQDAFDPQGYFLTGDLGYLDEDGFLYYVGRKKEVISSGGINIFPQDIEAVFRKHPKVVDCVAFGCADRQLGEYIKVVYEQQDDTDISRELRLLCLSELTDYQQPRSLERISALPRTPMGKVLRNDVKTLFSEV</sequence>
<dbReference type="Gene3D" id="3.40.50.12780">
    <property type="entry name" value="N-terminal domain of ligase-like"/>
    <property type="match status" value="1"/>
</dbReference>
<reference evidence="3 4" key="1">
    <citation type="submission" date="2015-12" db="EMBL/GenBank/DDBJ databases">
        <title>Complete genome sequence of Pseudoalteromonas rubra SCSIO 6842, harboring a conjugative plasmid.</title>
        <authorList>
            <person name="Li B."/>
            <person name="Wang X."/>
        </authorList>
    </citation>
    <scope>NUCLEOTIDE SEQUENCE [LARGE SCALE GENOMIC DNA]</scope>
    <source>
        <strain evidence="3 4">SCSIO 6842</strain>
    </source>
</reference>
<dbReference type="GO" id="GO:0006631">
    <property type="term" value="P:fatty acid metabolic process"/>
    <property type="evidence" value="ECO:0007669"/>
    <property type="project" value="TreeGrafter"/>
</dbReference>
<dbReference type="EMBL" id="CP013611">
    <property type="protein sequence ID" value="ALU44794.1"/>
    <property type="molecule type" value="Genomic_DNA"/>
</dbReference>
<evidence type="ECO:0000259" key="1">
    <source>
        <dbReference type="Pfam" id="PF00501"/>
    </source>
</evidence>
<dbReference type="GO" id="GO:0031956">
    <property type="term" value="F:medium-chain fatty acid-CoA ligase activity"/>
    <property type="evidence" value="ECO:0007669"/>
    <property type="project" value="TreeGrafter"/>
</dbReference>
<organism evidence="3 4">
    <name type="scientific">Pseudoalteromonas rubra</name>
    <dbReference type="NCBI Taxonomy" id="43658"/>
    <lineage>
        <taxon>Bacteria</taxon>
        <taxon>Pseudomonadati</taxon>
        <taxon>Pseudomonadota</taxon>
        <taxon>Gammaproteobacteria</taxon>
        <taxon>Alteromonadales</taxon>
        <taxon>Pseudoalteromonadaceae</taxon>
        <taxon>Pseudoalteromonas</taxon>
    </lineage>
</organism>
<accession>A0A0U3GIU8</accession>
<dbReference type="PROSITE" id="PS00455">
    <property type="entry name" value="AMP_BINDING"/>
    <property type="match status" value="1"/>
</dbReference>
<name>A0A0U3GIU8_9GAMM</name>